<name>A0A7G6X056_9ACTN</name>
<organism evidence="6 7">
    <name type="scientific">Kribbella qitaiheensis</name>
    <dbReference type="NCBI Taxonomy" id="1544730"/>
    <lineage>
        <taxon>Bacteria</taxon>
        <taxon>Bacillati</taxon>
        <taxon>Actinomycetota</taxon>
        <taxon>Actinomycetes</taxon>
        <taxon>Propionibacteriales</taxon>
        <taxon>Kribbellaceae</taxon>
        <taxon>Kribbella</taxon>
    </lineage>
</organism>
<dbReference type="InterPro" id="IPR009057">
    <property type="entry name" value="Homeodomain-like_sf"/>
</dbReference>
<keyword evidence="7" id="KW-1185">Reference proteome</keyword>
<evidence type="ECO:0000313" key="7">
    <source>
        <dbReference type="Proteomes" id="UP000515563"/>
    </source>
</evidence>
<keyword evidence="2 4" id="KW-0238">DNA-binding</keyword>
<evidence type="ECO:0000256" key="3">
    <source>
        <dbReference type="ARBA" id="ARBA00023163"/>
    </source>
</evidence>
<protein>
    <submittedName>
        <fullName evidence="6">TetR/AcrR family transcriptional regulator</fullName>
    </submittedName>
</protein>
<dbReference type="Proteomes" id="UP000515563">
    <property type="component" value="Chromosome"/>
</dbReference>
<dbReference type="AlphaFoldDB" id="A0A7G6X056"/>
<dbReference type="SUPFAM" id="SSF48498">
    <property type="entry name" value="Tetracyclin repressor-like, C-terminal domain"/>
    <property type="match status" value="1"/>
</dbReference>
<dbReference type="InterPro" id="IPR050109">
    <property type="entry name" value="HTH-type_TetR-like_transc_reg"/>
</dbReference>
<gene>
    <name evidence="6" type="ORF">F1D05_19000</name>
</gene>
<dbReference type="GO" id="GO:0003700">
    <property type="term" value="F:DNA-binding transcription factor activity"/>
    <property type="evidence" value="ECO:0007669"/>
    <property type="project" value="TreeGrafter"/>
</dbReference>
<dbReference type="KEGG" id="kqi:F1D05_19000"/>
<proteinExistence type="predicted"/>
<feature type="domain" description="HTH tetR-type" evidence="5">
    <location>
        <begin position="34"/>
        <end position="94"/>
    </location>
</feature>
<dbReference type="PANTHER" id="PTHR30055:SF234">
    <property type="entry name" value="HTH-TYPE TRANSCRIPTIONAL REGULATOR BETI"/>
    <property type="match status" value="1"/>
</dbReference>
<dbReference type="EMBL" id="CP043661">
    <property type="protein sequence ID" value="QNE19621.1"/>
    <property type="molecule type" value="Genomic_DNA"/>
</dbReference>
<dbReference type="PANTHER" id="PTHR30055">
    <property type="entry name" value="HTH-TYPE TRANSCRIPTIONAL REGULATOR RUTR"/>
    <property type="match status" value="1"/>
</dbReference>
<dbReference type="GO" id="GO:0000976">
    <property type="term" value="F:transcription cis-regulatory region binding"/>
    <property type="evidence" value="ECO:0007669"/>
    <property type="project" value="TreeGrafter"/>
</dbReference>
<keyword evidence="3" id="KW-0804">Transcription</keyword>
<reference evidence="7" key="1">
    <citation type="submission" date="2019-09" db="EMBL/GenBank/DDBJ databases">
        <title>Antimicrobial potential of Antarctic Bacteria.</title>
        <authorList>
            <person name="Benaud N."/>
            <person name="Edwards R.J."/>
            <person name="Ferrari B.C."/>
        </authorList>
    </citation>
    <scope>NUCLEOTIDE SEQUENCE [LARGE SCALE GENOMIC DNA]</scope>
    <source>
        <strain evidence="7">SPB151</strain>
    </source>
</reference>
<dbReference type="InterPro" id="IPR001647">
    <property type="entry name" value="HTH_TetR"/>
</dbReference>
<evidence type="ECO:0000313" key="6">
    <source>
        <dbReference type="EMBL" id="QNE19621.1"/>
    </source>
</evidence>
<dbReference type="PROSITE" id="PS50977">
    <property type="entry name" value="HTH_TETR_2"/>
    <property type="match status" value="1"/>
</dbReference>
<reference evidence="6 7" key="2">
    <citation type="journal article" date="2020" name="Microbiol. Resour. Announc.">
        <title>Antarctic desert soil bacteria exhibit high novel natural product potential, evaluated through long-read genome sequencing and comparative genomics.</title>
        <authorList>
            <person name="Benaud N."/>
            <person name="Edwards R.J."/>
            <person name="Amos T.G."/>
            <person name="D'Agostino P.M."/>
            <person name="Gutierrez-Chavez C."/>
            <person name="Montgomery K."/>
            <person name="Nicetic I."/>
            <person name="Ferrari B.C."/>
        </authorList>
    </citation>
    <scope>NUCLEOTIDE SEQUENCE [LARGE SCALE GENOMIC DNA]</scope>
    <source>
        <strain evidence="6 7">SPB151</strain>
    </source>
</reference>
<evidence type="ECO:0000256" key="1">
    <source>
        <dbReference type="ARBA" id="ARBA00023015"/>
    </source>
</evidence>
<keyword evidence="1" id="KW-0805">Transcription regulation</keyword>
<dbReference type="InterPro" id="IPR036271">
    <property type="entry name" value="Tet_transcr_reg_TetR-rel_C_sf"/>
</dbReference>
<evidence type="ECO:0000259" key="5">
    <source>
        <dbReference type="PROSITE" id="PS50977"/>
    </source>
</evidence>
<dbReference type="Gene3D" id="1.10.357.10">
    <property type="entry name" value="Tetracycline Repressor, domain 2"/>
    <property type="match status" value="1"/>
</dbReference>
<evidence type="ECO:0000256" key="4">
    <source>
        <dbReference type="PROSITE-ProRule" id="PRU00335"/>
    </source>
</evidence>
<dbReference type="Pfam" id="PF00440">
    <property type="entry name" value="TetR_N"/>
    <property type="match status" value="1"/>
</dbReference>
<accession>A0A7G6X056</accession>
<sequence>MTSQRSVTVIRISERSFVNYQAERRGRLVARPRLVSDDAILDATRQVLAELGPVKLTLAAVGSRVGLAPPTLMQRFGSKRGLLLASAAQSPLIVLREVAAAEARNTSPMATLRDFALSSVAHIKHREELGNGLGFVQLDVTDPEFRAHALAHSAAIVDNCVRLLTAAQQAGELKPDVDVPALARLTLVCFNGALQVWAVNGWGSLTGFLRDQLDLLLSPYVAVA</sequence>
<dbReference type="SUPFAM" id="SSF46689">
    <property type="entry name" value="Homeodomain-like"/>
    <property type="match status" value="1"/>
</dbReference>
<evidence type="ECO:0000256" key="2">
    <source>
        <dbReference type="ARBA" id="ARBA00023125"/>
    </source>
</evidence>
<feature type="DNA-binding region" description="H-T-H motif" evidence="4">
    <location>
        <begin position="57"/>
        <end position="76"/>
    </location>
</feature>